<organism evidence="3 4">
    <name type="scientific">Turicimonas muris</name>
    <dbReference type="NCBI Taxonomy" id="1796652"/>
    <lineage>
        <taxon>Bacteria</taxon>
        <taxon>Pseudomonadati</taxon>
        <taxon>Pseudomonadota</taxon>
        <taxon>Betaproteobacteria</taxon>
        <taxon>Burkholderiales</taxon>
        <taxon>Sutterellaceae</taxon>
        <taxon>Turicimonas</taxon>
    </lineage>
</organism>
<dbReference type="GO" id="GO:0006084">
    <property type="term" value="P:acetyl-CoA metabolic process"/>
    <property type="evidence" value="ECO:0007669"/>
    <property type="project" value="InterPro"/>
</dbReference>
<dbReference type="Pfam" id="PF03598">
    <property type="entry name" value="CdhC"/>
    <property type="match status" value="1"/>
</dbReference>
<dbReference type="EC" id="2.3.1.169" evidence="1"/>
<dbReference type="InterPro" id="IPR038571">
    <property type="entry name" value="CO_DH/Ac-CoA_synth_bsu_3_sf"/>
</dbReference>
<evidence type="ECO:0000256" key="2">
    <source>
        <dbReference type="ARBA" id="ARBA00022679"/>
    </source>
</evidence>
<dbReference type="RefSeq" id="WP_066595433.1">
    <property type="nucleotide sequence ID" value="NZ_CAJTBZ010000024.1"/>
</dbReference>
<accession>A0A227KAA5</accession>
<dbReference type="GO" id="GO:0043885">
    <property type="term" value="F:anaerobic carbon-monoxide dehydrogenase activity"/>
    <property type="evidence" value="ECO:0007669"/>
    <property type="project" value="InterPro"/>
</dbReference>
<evidence type="ECO:0000256" key="1">
    <source>
        <dbReference type="ARBA" id="ARBA00012244"/>
    </source>
</evidence>
<dbReference type="GeneID" id="78362869"/>
<protein>
    <recommendedName>
        <fullName evidence="1">CO-methylating acetyl-CoA synthase</fullName>
        <ecNumber evidence="1">2.3.1.169</ecNumber>
    </recommendedName>
</protein>
<dbReference type="AlphaFoldDB" id="A0A227KAA5"/>
<sequence length="239" mass="26992">MERRNVWDSLLAQAKKGGCPITKEQEASFSTRSNFVLKGNTAVDLGENPEQSFLTFSESPSEFDSGVYLVGKDVNELVGSQPLAMQLNVVGCEDNDELLYLIIQNLKRELQIKDVMVKGSANKIWLRFSKKALEGGLDLFQLGSVLLFRLQEEFTELSLIQILFVTETGPIFDTVRVASEEWNKQQEALKAAVWDKRGFNFKECHVLGHCGKCSDKKLCANVRKVERILTLKRKEKGNE</sequence>
<dbReference type="SUPFAM" id="SSF56821">
    <property type="entry name" value="Prismane protein-like"/>
    <property type="match status" value="1"/>
</dbReference>
<gene>
    <name evidence="3" type="ORF">ADH67_12745</name>
</gene>
<evidence type="ECO:0000313" key="4">
    <source>
        <dbReference type="Proteomes" id="UP000214610"/>
    </source>
</evidence>
<keyword evidence="4" id="KW-1185">Reference proteome</keyword>
<comment type="caution">
    <text evidence="3">The sequence shown here is derived from an EMBL/GenBank/DDBJ whole genome shotgun (WGS) entry which is preliminary data.</text>
</comment>
<dbReference type="InterPro" id="IPR004461">
    <property type="entry name" value="CO_DH/Ac-CoA_synth_bsu"/>
</dbReference>
<evidence type="ECO:0000313" key="3">
    <source>
        <dbReference type="EMBL" id="OXE44267.1"/>
    </source>
</evidence>
<keyword evidence="2" id="KW-0808">Transferase</keyword>
<dbReference type="Gene3D" id="3.30.1650.10">
    <property type="entry name" value="Bifunctional carbon monoxide dehydrogenase/acetyl-coa synthase(codh/acs), Chain M, domain 3"/>
    <property type="match status" value="1"/>
</dbReference>
<dbReference type="GO" id="GO:0043884">
    <property type="term" value="F:CO-methylating acetyl-CoA synthase activity"/>
    <property type="evidence" value="ECO:0007669"/>
    <property type="project" value="UniProtKB-EC"/>
</dbReference>
<dbReference type="InterPro" id="IPR011254">
    <property type="entry name" value="Prismane-like_sf"/>
</dbReference>
<dbReference type="EMBL" id="NHMP01000015">
    <property type="protein sequence ID" value="OXE44267.1"/>
    <property type="molecule type" value="Genomic_DNA"/>
</dbReference>
<dbReference type="Proteomes" id="UP000214610">
    <property type="component" value="Unassembled WGS sequence"/>
</dbReference>
<reference evidence="4" key="1">
    <citation type="submission" date="2017-05" db="EMBL/GenBank/DDBJ databases">
        <title>Improved OligoMM genomes.</title>
        <authorList>
            <person name="Garzetti D."/>
        </authorList>
    </citation>
    <scope>NUCLEOTIDE SEQUENCE [LARGE SCALE GENOMIC DNA]</scope>
    <source>
        <strain evidence="4">YL45</strain>
    </source>
</reference>
<name>A0A227KAA5_9BURK</name>
<proteinExistence type="predicted"/>